<organism evidence="2 3">
    <name type="scientific">Pseudomonas mandelii JR-1</name>
    <dbReference type="NCBI Taxonomy" id="1147786"/>
    <lineage>
        <taxon>Bacteria</taxon>
        <taxon>Pseudomonadati</taxon>
        <taxon>Pseudomonadota</taxon>
        <taxon>Gammaproteobacteria</taxon>
        <taxon>Pseudomonadales</taxon>
        <taxon>Pseudomonadaceae</taxon>
        <taxon>Pseudomonas</taxon>
    </lineage>
</organism>
<protein>
    <submittedName>
        <fullName evidence="2">Uncharacterized protein</fullName>
    </submittedName>
</protein>
<evidence type="ECO:0000256" key="1">
    <source>
        <dbReference type="SAM" id="MobiDB-lite"/>
    </source>
</evidence>
<proteinExistence type="predicted"/>
<reference evidence="2 3" key="1">
    <citation type="journal article" date="2012" name="J. Bacteriol.">
        <title>Genome sequence of cold-adapted Pseudomonas mandelii strain JR-1.</title>
        <authorList>
            <person name="Jang S.H."/>
            <person name="Kim J."/>
            <person name="Kim J."/>
            <person name="Hong S."/>
            <person name="Lee C."/>
        </authorList>
    </citation>
    <scope>NUCLEOTIDE SEQUENCE [LARGE SCALE GENOMIC DNA]</scope>
    <source>
        <strain evidence="2 3">JR-1</strain>
    </source>
</reference>
<dbReference type="HOGENOM" id="CLU_3083743_0_0_6"/>
<evidence type="ECO:0000313" key="3">
    <source>
        <dbReference type="Proteomes" id="UP000026913"/>
    </source>
</evidence>
<evidence type="ECO:0000313" key="2">
    <source>
        <dbReference type="EMBL" id="AHZ67622.1"/>
    </source>
</evidence>
<accession>A0A024E496</accession>
<dbReference type="EMBL" id="CP005960">
    <property type="protein sequence ID" value="AHZ67622.1"/>
    <property type="molecule type" value="Genomic_DNA"/>
</dbReference>
<gene>
    <name evidence="2" type="ORF">OU5_0543</name>
</gene>
<feature type="region of interest" description="Disordered" evidence="1">
    <location>
        <begin position="1"/>
        <end position="20"/>
    </location>
</feature>
<name>A0A024E496_9PSED</name>
<dbReference type="Proteomes" id="UP000026913">
    <property type="component" value="Chromosome"/>
</dbReference>
<dbReference type="AlphaFoldDB" id="A0A024E496"/>
<dbReference type="KEGG" id="pman:OU5_0543"/>
<sequence length="52" mass="5510">MDPLGSSHGTDRSHALRGNAAMDALRPLRNVTRNVTGCIPTQSAGTIFLKTC</sequence>